<name>A0ACD3A474_9AGAR</name>
<evidence type="ECO:0000313" key="2">
    <source>
        <dbReference type="Proteomes" id="UP000308600"/>
    </source>
</evidence>
<organism evidence="1 2">
    <name type="scientific">Pluteus cervinus</name>
    <dbReference type="NCBI Taxonomy" id="181527"/>
    <lineage>
        <taxon>Eukaryota</taxon>
        <taxon>Fungi</taxon>
        <taxon>Dikarya</taxon>
        <taxon>Basidiomycota</taxon>
        <taxon>Agaricomycotina</taxon>
        <taxon>Agaricomycetes</taxon>
        <taxon>Agaricomycetidae</taxon>
        <taxon>Agaricales</taxon>
        <taxon>Pluteineae</taxon>
        <taxon>Pluteaceae</taxon>
        <taxon>Pluteus</taxon>
    </lineage>
</organism>
<reference evidence="1 2" key="1">
    <citation type="journal article" date="2019" name="Nat. Ecol. Evol.">
        <title>Megaphylogeny resolves global patterns of mushroom evolution.</title>
        <authorList>
            <person name="Varga T."/>
            <person name="Krizsan K."/>
            <person name="Foldi C."/>
            <person name="Dima B."/>
            <person name="Sanchez-Garcia M."/>
            <person name="Sanchez-Ramirez S."/>
            <person name="Szollosi G.J."/>
            <person name="Szarkandi J.G."/>
            <person name="Papp V."/>
            <person name="Albert L."/>
            <person name="Andreopoulos W."/>
            <person name="Angelini C."/>
            <person name="Antonin V."/>
            <person name="Barry K.W."/>
            <person name="Bougher N.L."/>
            <person name="Buchanan P."/>
            <person name="Buyck B."/>
            <person name="Bense V."/>
            <person name="Catcheside P."/>
            <person name="Chovatia M."/>
            <person name="Cooper J."/>
            <person name="Damon W."/>
            <person name="Desjardin D."/>
            <person name="Finy P."/>
            <person name="Geml J."/>
            <person name="Haridas S."/>
            <person name="Hughes K."/>
            <person name="Justo A."/>
            <person name="Karasinski D."/>
            <person name="Kautmanova I."/>
            <person name="Kiss B."/>
            <person name="Kocsube S."/>
            <person name="Kotiranta H."/>
            <person name="LaButti K.M."/>
            <person name="Lechner B.E."/>
            <person name="Liimatainen K."/>
            <person name="Lipzen A."/>
            <person name="Lukacs Z."/>
            <person name="Mihaltcheva S."/>
            <person name="Morgado L.N."/>
            <person name="Niskanen T."/>
            <person name="Noordeloos M.E."/>
            <person name="Ohm R.A."/>
            <person name="Ortiz-Santana B."/>
            <person name="Ovrebo C."/>
            <person name="Racz N."/>
            <person name="Riley R."/>
            <person name="Savchenko A."/>
            <person name="Shiryaev A."/>
            <person name="Soop K."/>
            <person name="Spirin V."/>
            <person name="Szebenyi C."/>
            <person name="Tomsovsky M."/>
            <person name="Tulloss R.E."/>
            <person name="Uehling J."/>
            <person name="Grigoriev I.V."/>
            <person name="Vagvolgyi C."/>
            <person name="Papp T."/>
            <person name="Martin F.M."/>
            <person name="Miettinen O."/>
            <person name="Hibbett D.S."/>
            <person name="Nagy L.G."/>
        </authorList>
    </citation>
    <scope>NUCLEOTIDE SEQUENCE [LARGE SCALE GENOMIC DNA]</scope>
    <source>
        <strain evidence="1 2">NL-1719</strain>
    </source>
</reference>
<accession>A0ACD3A474</accession>
<proteinExistence type="predicted"/>
<sequence>TYCPNHCRNSVQARSTGCQFLLQRNAGTESYSQLRLDHCLPAHNICPGCQRAYNPAACPRCHHLRETGQWKTLIVDTLRKVPPPPAPMLITLDGIDECESHDEQRVLLEAILSTADQLGPHFKLLIASRPERQVQRVLEDFANIRNIELGNTDQDSADIGLFLQTSLQEIHCSYERHGTPTAVPGAWPRNEDVQKLVKKASGQFIYASLVVQFVKNYHGDPSVPLELVLKPHSKSFKELDNLYLIVMEKIEKSTHKKHRPLLHYLMVCVLMDLVYPYNSDLSLFCPKALDKSTVKILLASLHPVVDSNGRFRHITFCNFLTQPANPHPFSITSRHISRLTSRSLRSLAKAEHSLWVKEKSLFCLLHSSPTPRLIFRLAFLPRSVFEGSELILANDQILWHTTLSRLLLSWLRVWVSNYDLPVLVFRQLTGLWNLCHFSFLDPASALKSTQPLNGGLPIVGKFPYSWQLDYLTTH</sequence>
<feature type="non-terminal residue" evidence="1">
    <location>
        <position position="1"/>
    </location>
</feature>
<gene>
    <name evidence="1" type="ORF">BDN72DRAFT_944107</name>
</gene>
<evidence type="ECO:0000313" key="1">
    <source>
        <dbReference type="EMBL" id="TFK59647.1"/>
    </source>
</evidence>
<dbReference type="EMBL" id="ML208926">
    <property type="protein sequence ID" value="TFK59647.1"/>
    <property type="molecule type" value="Genomic_DNA"/>
</dbReference>
<keyword evidence="2" id="KW-1185">Reference proteome</keyword>
<protein>
    <submittedName>
        <fullName evidence="1">Uncharacterized protein</fullName>
    </submittedName>
</protein>
<dbReference type="Proteomes" id="UP000308600">
    <property type="component" value="Unassembled WGS sequence"/>
</dbReference>